<evidence type="ECO:0000256" key="11">
    <source>
        <dbReference type="ARBA" id="ARBA00023136"/>
    </source>
</evidence>
<keyword evidence="6" id="KW-0677">Repeat</keyword>
<evidence type="ECO:0000313" key="17">
    <source>
        <dbReference type="Proteomes" id="UP001237642"/>
    </source>
</evidence>
<feature type="transmembrane region" description="Helical" evidence="13">
    <location>
        <begin position="1042"/>
        <end position="1066"/>
    </location>
</feature>
<dbReference type="Pfam" id="PF00664">
    <property type="entry name" value="ABC_membrane"/>
    <property type="match status" value="2"/>
</dbReference>
<feature type="transmembrane region" description="Helical" evidence="13">
    <location>
        <begin position="306"/>
        <end position="327"/>
    </location>
</feature>
<keyword evidence="4" id="KW-0813">Transport</keyword>
<evidence type="ECO:0000313" key="16">
    <source>
        <dbReference type="EMBL" id="KAK1361180.1"/>
    </source>
</evidence>
<dbReference type="CDD" id="cd18579">
    <property type="entry name" value="ABC_6TM_ABCC_D1"/>
    <property type="match status" value="1"/>
</dbReference>
<evidence type="ECO:0000256" key="3">
    <source>
        <dbReference type="ARBA" id="ARBA00012191"/>
    </source>
</evidence>
<accession>A0AAD8H7V0</accession>
<feature type="domain" description="ABC transmembrane type-1" evidence="15">
    <location>
        <begin position="918"/>
        <end position="1194"/>
    </location>
</feature>
<dbReference type="PROSITE" id="PS50893">
    <property type="entry name" value="ABC_TRANSPORTER_2"/>
    <property type="match status" value="2"/>
</dbReference>
<dbReference type="InterPro" id="IPR056228">
    <property type="entry name" value="ABCC10-like_N"/>
</dbReference>
<keyword evidence="10 13" id="KW-1133">Transmembrane helix</keyword>
<comment type="caution">
    <text evidence="16">The sequence shown here is derived from an EMBL/GenBank/DDBJ whole genome shotgun (WGS) entry which is preliminary data.</text>
</comment>
<dbReference type="Gene3D" id="1.20.1560.10">
    <property type="entry name" value="ABC transporter type 1, transmembrane domain"/>
    <property type="match status" value="2"/>
</dbReference>
<dbReference type="FunFam" id="1.20.1560.10:FF:000002">
    <property type="entry name" value="ABC transporter C family member 5"/>
    <property type="match status" value="1"/>
</dbReference>
<proteinExistence type="inferred from homology"/>
<feature type="transmembrane region" description="Helical" evidence="13">
    <location>
        <begin position="953"/>
        <end position="979"/>
    </location>
</feature>
<dbReference type="Proteomes" id="UP001237642">
    <property type="component" value="Unassembled WGS sequence"/>
</dbReference>
<comment type="similarity">
    <text evidence="2">Belongs to the ABC transporter superfamily. ABCC family. Conjugate transporter (TC 3.A.1.208) subfamily.</text>
</comment>
<dbReference type="FunFam" id="3.40.50.300:FF:000169">
    <property type="entry name" value="ABC transporter C family member 3"/>
    <property type="match status" value="1"/>
</dbReference>
<dbReference type="PANTHER" id="PTHR24223:SF369">
    <property type="entry name" value="ABC TRANSPORTER C FAMILY MEMBER 10"/>
    <property type="match status" value="1"/>
</dbReference>
<dbReference type="GO" id="GO:0016887">
    <property type="term" value="F:ATP hydrolysis activity"/>
    <property type="evidence" value="ECO:0007669"/>
    <property type="project" value="InterPro"/>
</dbReference>
<dbReference type="PROSITE" id="PS00211">
    <property type="entry name" value="ABC_TRANSPORTER_1"/>
    <property type="match status" value="1"/>
</dbReference>
<feature type="transmembrane region" description="Helical" evidence="13">
    <location>
        <begin position="170"/>
        <end position="190"/>
    </location>
</feature>
<gene>
    <name evidence="16" type="ORF">POM88_045654</name>
</gene>
<evidence type="ECO:0000256" key="12">
    <source>
        <dbReference type="ARBA" id="ARBA00034018"/>
    </source>
</evidence>
<dbReference type="EC" id="7.6.2.2" evidence="3"/>
<evidence type="ECO:0000256" key="9">
    <source>
        <dbReference type="ARBA" id="ARBA00022967"/>
    </source>
</evidence>
<dbReference type="Pfam" id="PF00005">
    <property type="entry name" value="ABC_tran"/>
    <property type="match status" value="2"/>
</dbReference>
<feature type="domain" description="ABC transporter" evidence="14">
    <location>
        <begin position="1231"/>
        <end position="1465"/>
    </location>
</feature>
<dbReference type="Pfam" id="PF24358">
    <property type="entry name" value="ABCC10_N"/>
    <property type="match status" value="1"/>
</dbReference>
<keyword evidence="5 13" id="KW-0812">Transmembrane</keyword>
<dbReference type="InterPro" id="IPR036640">
    <property type="entry name" value="ABC1_TM_sf"/>
</dbReference>
<organism evidence="16 17">
    <name type="scientific">Heracleum sosnowskyi</name>
    <dbReference type="NCBI Taxonomy" id="360622"/>
    <lineage>
        <taxon>Eukaryota</taxon>
        <taxon>Viridiplantae</taxon>
        <taxon>Streptophyta</taxon>
        <taxon>Embryophyta</taxon>
        <taxon>Tracheophyta</taxon>
        <taxon>Spermatophyta</taxon>
        <taxon>Magnoliopsida</taxon>
        <taxon>eudicotyledons</taxon>
        <taxon>Gunneridae</taxon>
        <taxon>Pentapetalae</taxon>
        <taxon>asterids</taxon>
        <taxon>campanulids</taxon>
        <taxon>Apiales</taxon>
        <taxon>Apiaceae</taxon>
        <taxon>Apioideae</taxon>
        <taxon>apioid superclade</taxon>
        <taxon>Tordylieae</taxon>
        <taxon>Tordyliinae</taxon>
        <taxon>Heracleum</taxon>
    </lineage>
</organism>
<dbReference type="InterPro" id="IPR003593">
    <property type="entry name" value="AAA+_ATPase"/>
</dbReference>
<dbReference type="InterPro" id="IPR044746">
    <property type="entry name" value="ABCC_6TM_D1"/>
</dbReference>
<dbReference type="SMART" id="SM00382">
    <property type="entry name" value="AAA"/>
    <property type="match status" value="2"/>
</dbReference>
<feature type="domain" description="ABC transporter" evidence="14">
    <location>
        <begin position="624"/>
        <end position="846"/>
    </location>
</feature>
<keyword evidence="11 13" id="KW-0472">Membrane</keyword>
<evidence type="ECO:0000256" key="8">
    <source>
        <dbReference type="ARBA" id="ARBA00022840"/>
    </source>
</evidence>
<dbReference type="InterPro" id="IPR044726">
    <property type="entry name" value="ABCC_6TM_D2"/>
</dbReference>
<keyword evidence="8" id="KW-0067">ATP-binding</keyword>
<dbReference type="CDD" id="cd03244">
    <property type="entry name" value="ABCC_MRP_domain2"/>
    <property type="match status" value="1"/>
</dbReference>
<dbReference type="GO" id="GO:0016020">
    <property type="term" value="C:membrane"/>
    <property type="evidence" value="ECO:0007669"/>
    <property type="project" value="UniProtKB-SubCell"/>
</dbReference>
<dbReference type="EMBL" id="JAUIZM010000010">
    <property type="protein sequence ID" value="KAK1361180.1"/>
    <property type="molecule type" value="Genomic_DNA"/>
</dbReference>
<dbReference type="PANTHER" id="PTHR24223">
    <property type="entry name" value="ATP-BINDING CASSETTE SUB-FAMILY C"/>
    <property type="match status" value="1"/>
</dbReference>
<dbReference type="SUPFAM" id="SSF90123">
    <property type="entry name" value="ABC transporter transmembrane region"/>
    <property type="match status" value="2"/>
</dbReference>
<keyword evidence="9" id="KW-1278">Translocase</keyword>
<evidence type="ECO:0000256" key="10">
    <source>
        <dbReference type="ARBA" id="ARBA00022989"/>
    </source>
</evidence>
<evidence type="ECO:0000256" key="4">
    <source>
        <dbReference type="ARBA" id="ARBA00022448"/>
    </source>
</evidence>
<feature type="transmembrane region" description="Helical" evidence="13">
    <location>
        <begin position="140"/>
        <end position="164"/>
    </location>
</feature>
<dbReference type="InterPro" id="IPR050173">
    <property type="entry name" value="ABC_transporter_C-like"/>
</dbReference>
<keyword evidence="7" id="KW-0547">Nucleotide-binding</keyword>
<dbReference type="InterPro" id="IPR017871">
    <property type="entry name" value="ABC_transporter-like_CS"/>
</dbReference>
<dbReference type="InterPro" id="IPR011527">
    <property type="entry name" value="ABC1_TM_dom"/>
</dbReference>
<dbReference type="InterPro" id="IPR027417">
    <property type="entry name" value="P-loop_NTPase"/>
</dbReference>
<feature type="transmembrane region" description="Helical" evidence="13">
    <location>
        <begin position="914"/>
        <end position="933"/>
    </location>
</feature>
<evidence type="ECO:0000256" key="13">
    <source>
        <dbReference type="SAM" id="Phobius"/>
    </source>
</evidence>
<reference evidence="16" key="2">
    <citation type="submission" date="2023-05" db="EMBL/GenBank/DDBJ databases">
        <authorList>
            <person name="Schelkunov M.I."/>
        </authorList>
    </citation>
    <scope>NUCLEOTIDE SEQUENCE</scope>
    <source>
        <strain evidence="16">Hsosn_3</strain>
        <tissue evidence="16">Leaf</tissue>
    </source>
</reference>
<evidence type="ECO:0000259" key="14">
    <source>
        <dbReference type="PROSITE" id="PS50893"/>
    </source>
</evidence>
<reference evidence="16" key="1">
    <citation type="submission" date="2023-02" db="EMBL/GenBank/DDBJ databases">
        <title>Genome of toxic invasive species Heracleum sosnowskyi carries increased number of genes despite the absence of recent whole-genome duplications.</title>
        <authorList>
            <person name="Schelkunov M."/>
            <person name="Shtratnikova V."/>
            <person name="Makarenko M."/>
            <person name="Klepikova A."/>
            <person name="Omelchenko D."/>
            <person name="Novikova G."/>
            <person name="Obukhova E."/>
            <person name="Bogdanov V."/>
            <person name="Penin A."/>
            <person name="Logacheva M."/>
        </authorList>
    </citation>
    <scope>NUCLEOTIDE SEQUENCE</scope>
    <source>
        <strain evidence="16">Hsosn_3</strain>
        <tissue evidence="16">Leaf</tissue>
    </source>
</reference>
<dbReference type="PROSITE" id="PS50929">
    <property type="entry name" value="ABC_TM1F"/>
    <property type="match status" value="2"/>
</dbReference>
<dbReference type="CDD" id="cd03250">
    <property type="entry name" value="ABCC_MRP_domain1"/>
    <property type="match status" value="1"/>
</dbReference>
<feature type="transmembrane region" description="Helical" evidence="13">
    <location>
        <begin position="432"/>
        <end position="459"/>
    </location>
</feature>
<feature type="domain" description="ABC transmembrane type-1" evidence="15">
    <location>
        <begin position="307"/>
        <end position="587"/>
    </location>
</feature>
<dbReference type="GO" id="GO:0005524">
    <property type="term" value="F:ATP binding"/>
    <property type="evidence" value="ECO:0007669"/>
    <property type="project" value="UniProtKB-KW"/>
</dbReference>
<evidence type="ECO:0000256" key="2">
    <source>
        <dbReference type="ARBA" id="ARBA00009726"/>
    </source>
</evidence>
<evidence type="ECO:0000256" key="1">
    <source>
        <dbReference type="ARBA" id="ARBA00004141"/>
    </source>
</evidence>
<dbReference type="FunFam" id="1.20.1560.10:FF:000003">
    <property type="entry name" value="ABC transporter C family member 10"/>
    <property type="match status" value="1"/>
</dbReference>
<comment type="subcellular location">
    <subcellularLocation>
        <location evidence="1">Membrane</location>
        <topology evidence="1">Multi-pass membrane protein</topology>
    </subcellularLocation>
</comment>
<sequence length="1477" mass="165108">MDELWTFFGENSDCSDVKHRPCGSESVLATQSSCTNHVLIFVFDILLLTMLLINIFFKRPNTSTDRSCQVSRLQLISAIYNGILGLGYLCLGVLTLEEKWRRKQTIDLSWRLLVLFHGLTWLLVSLPVSLLGKNFSRAPLCILSVFAFIYAGVSFGLSSFAAMAHKELEIIITSDALSFLGASLLLICTYKRLIHEESDENGSDLYAPLDGGCSADGMKTDSAGFVTPLARAGFFSKMSFWWLNPLMNRGRKKTLQDEDIPKLRKEDQAETCYLLFMEHLDKQKAKDPWTQPSILRTIILCHRRDIFTSGFFALLKIITISAGPLLLNTFIQVSEGKGSFEHEGYVLALLLFFSKNLESLAQRQWYFRSRLIGVKIRSLLTAAIYKKQLKLSNAAKTMHSAGEIMNYVTVDAYRIGEFPFWFHQLWTTSLQLFFALVILYRAVGLATVASLAAIVLTVLSSAPLAKLQNKFQSKLMLAQDERLKFISEALVNMKVLKLYAWDTHFKNAIKKLRTVEYKWLSIVQLLRAYNSFLFWSSPVLVSTATFGACYFFGVPLYASNVFTFVATLRLVQDPVRCIPDLIGVVIQAKVAITRILNFLEAPELDTSKIRHSWNRENANWNIVIKSADLSWEENTVKPTLRNINLEVRVGEKVAICGEVGSGKSTLLAAILGEVPNINDGTMQVYGNIAYVPQSAWIQTGSIRENILFGSDLDYKKYQETLEICSLVKDLELLPHGDLTEIGERGVNLSGGQKQRIQLARALYQDADIYLLDDPFSAVDAHTATSLFNEFVMYALSGKTVLLVTHQVDFLPAFDSVLLMSQGEILHAAPYHLLMASSRDFQHLVDAHKKTAGAERLAEINPSQECESVHRDAMRTHTEKKSNYGDDQLIKQEEREVGDAGLRPYIQYINQNKGLPLFLLVIILHFAFATSQILQNFWMAANVENPDVSTLRLILVYLGIGLTSTMFLFGRSLASVFSGLQSSKSMFSQLLESLFRAPMSFYDSTPLGRILSRVSADLSIVDIDLPFSLMFTVTATTNAYSNIGVIAFVTWEVLFVAIPMVYVVILLQRYYFSSAKELMRINGTTKSLVANHLAESLAGAMIIRAFEEDNRFFSKNLDLIDINASPYLHNFAANEWLIQRLETLSTTVLSSSALCMVLLPPGTFSPGFIGMALSYGLSLNSSLIGSISNQCLLANHNISVERLKQYMHLPSEAPEVNTEKRPPINWPAVGKVEIQDLQIKYRPAAPLVLRGISCTFEGGDKIGIVGRTGSGKTTLIGALFRLVEPSGGKIVVDGIDISTIGLHDLRSRFGIIPQDPTLFNGTVRYNLDPISQHTDQEIWEVLGKCQLRETVQAKVAGLDSLVTEDGLNWSMGQRQLFCLGRALLRRSKVLVLDEATASIDNATDLILQNTIRTEFIDCTVITVAHRIPTVMDCTMVLAISDGKLVEFDKPMHLMKKKGSLFGLLVKEYWSQYHSAESH</sequence>
<evidence type="ECO:0000259" key="15">
    <source>
        <dbReference type="PROSITE" id="PS50929"/>
    </source>
</evidence>
<dbReference type="SUPFAM" id="SSF52540">
    <property type="entry name" value="P-loop containing nucleoside triphosphate hydrolases"/>
    <property type="match status" value="2"/>
</dbReference>
<feature type="transmembrane region" description="Helical" evidence="13">
    <location>
        <begin position="78"/>
        <end position="96"/>
    </location>
</feature>
<comment type="catalytic activity">
    <reaction evidence="12">
        <text>ATP + H2O + xenobioticSide 1 = ADP + phosphate + xenobioticSide 2.</text>
        <dbReference type="EC" id="7.6.2.2"/>
    </reaction>
</comment>
<dbReference type="FunFam" id="3.40.50.300:FF:000508">
    <property type="entry name" value="ABC transporter C family member 5"/>
    <property type="match status" value="1"/>
</dbReference>
<dbReference type="CDD" id="cd18580">
    <property type="entry name" value="ABC_6TM_ABCC_D2"/>
    <property type="match status" value="1"/>
</dbReference>
<feature type="transmembrane region" description="Helical" evidence="13">
    <location>
        <begin position="108"/>
        <end position="128"/>
    </location>
</feature>
<dbReference type="Gene3D" id="3.40.50.300">
    <property type="entry name" value="P-loop containing nucleotide triphosphate hydrolases"/>
    <property type="match status" value="2"/>
</dbReference>
<evidence type="ECO:0000256" key="6">
    <source>
        <dbReference type="ARBA" id="ARBA00022737"/>
    </source>
</evidence>
<name>A0AAD8H7V0_9APIA</name>
<keyword evidence="17" id="KW-1185">Reference proteome</keyword>
<evidence type="ECO:0000256" key="5">
    <source>
        <dbReference type="ARBA" id="ARBA00022692"/>
    </source>
</evidence>
<dbReference type="GO" id="GO:0008559">
    <property type="term" value="F:ABC-type xenobiotic transporter activity"/>
    <property type="evidence" value="ECO:0007669"/>
    <property type="project" value="UniProtKB-EC"/>
</dbReference>
<dbReference type="InterPro" id="IPR003439">
    <property type="entry name" value="ABC_transporter-like_ATP-bd"/>
</dbReference>
<evidence type="ECO:0000256" key="7">
    <source>
        <dbReference type="ARBA" id="ARBA00022741"/>
    </source>
</evidence>
<feature type="transmembrane region" description="Helical" evidence="13">
    <location>
        <begin position="38"/>
        <end position="57"/>
    </location>
</feature>
<protein>
    <recommendedName>
        <fullName evidence="3">ABC-type xenobiotic transporter</fullName>
        <ecNumber evidence="3">7.6.2.2</ecNumber>
    </recommendedName>
</protein>